<feature type="compositionally biased region" description="Basic residues" evidence="1">
    <location>
        <begin position="747"/>
        <end position="758"/>
    </location>
</feature>
<keyword evidence="4" id="KW-1185">Reference proteome</keyword>
<dbReference type="KEGG" id="clec:106672130"/>
<dbReference type="SUPFAM" id="SSF52540">
    <property type="entry name" value="P-loop containing nucleoside triphosphate hydrolases"/>
    <property type="match status" value="2"/>
</dbReference>
<evidence type="ECO:0000259" key="2">
    <source>
        <dbReference type="PROSITE" id="PS50828"/>
    </source>
</evidence>
<dbReference type="CDD" id="cd14279">
    <property type="entry name" value="CUE"/>
    <property type="match status" value="1"/>
</dbReference>
<dbReference type="Gene3D" id="3.30.1370.110">
    <property type="match status" value="1"/>
</dbReference>
<organism evidence="3 4">
    <name type="scientific">Cimex lectularius</name>
    <name type="common">Bed bug</name>
    <name type="synonym">Acanthia lectularia</name>
    <dbReference type="NCBI Taxonomy" id="79782"/>
    <lineage>
        <taxon>Eukaryota</taxon>
        <taxon>Metazoa</taxon>
        <taxon>Ecdysozoa</taxon>
        <taxon>Arthropoda</taxon>
        <taxon>Hexapoda</taxon>
        <taxon>Insecta</taxon>
        <taxon>Pterygota</taxon>
        <taxon>Neoptera</taxon>
        <taxon>Paraneoptera</taxon>
        <taxon>Hemiptera</taxon>
        <taxon>Heteroptera</taxon>
        <taxon>Panheteroptera</taxon>
        <taxon>Cimicomorpha</taxon>
        <taxon>Cimicidae</taxon>
        <taxon>Cimex</taxon>
    </lineage>
</organism>
<feature type="domain" description="Smr" evidence="2">
    <location>
        <begin position="1072"/>
        <end position="1152"/>
    </location>
</feature>
<dbReference type="Proteomes" id="UP000494040">
    <property type="component" value="Unassembled WGS sequence"/>
</dbReference>
<dbReference type="EnsemblMetazoa" id="XM_014403303.2">
    <property type="protein sequence ID" value="XP_014258789.1"/>
    <property type="gene ID" value="LOC106672130"/>
</dbReference>
<proteinExistence type="predicted"/>
<dbReference type="PANTHER" id="PTHR46535">
    <property type="entry name" value="NEDD4-BINDING PROTEIN 2"/>
    <property type="match status" value="1"/>
</dbReference>
<dbReference type="SUPFAM" id="SSF160443">
    <property type="entry name" value="SMR domain-like"/>
    <property type="match status" value="1"/>
</dbReference>
<dbReference type="GO" id="GO:0004519">
    <property type="term" value="F:endonuclease activity"/>
    <property type="evidence" value="ECO:0007669"/>
    <property type="project" value="TreeGrafter"/>
</dbReference>
<protein>
    <recommendedName>
        <fullName evidence="2">Smr domain-containing protein</fullName>
    </recommendedName>
</protein>
<reference evidence="3" key="1">
    <citation type="submission" date="2022-01" db="UniProtKB">
        <authorList>
            <consortium name="EnsemblMetazoa"/>
        </authorList>
    </citation>
    <scope>IDENTIFICATION</scope>
</reference>
<dbReference type="InterPro" id="IPR027417">
    <property type="entry name" value="P-loop_NTPase"/>
</dbReference>
<feature type="region of interest" description="Disordered" evidence="1">
    <location>
        <begin position="735"/>
        <end position="767"/>
    </location>
</feature>
<dbReference type="OMA" id="HRAANSI"/>
<gene>
    <name evidence="3" type="primary">106672130</name>
</gene>
<name>A0A8I6S786_CIMLE</name>
<dbReference type="InterPro" id="IPR002625">
    <property type="entry name" value="Smr_dom"/>
</dbReference>
<accession>A0A8I6S786</accession>
<evidence type="ECO:0000313" key="4">
    <source>
        <dbReference type="Proteomes" id="UP000494040"/>
    </source>
</evidence>
<dbReference type="InterPro" id="IPR036063">
    <property type="entry name" value="Smr_dom_sf"/>
</dbReference>
<dbReference type="SMART" id="SM00463">
    <property type="entry name" value="SMR"/>
    <property type="match status" value="1"/>
</dbReference>
<dbReference type="Pfam" id="PF13671">
    <property type="entry name" value="AAA_33"/>
    <property type="match status" value="2"/>
</dbReference>
<feature type="region of interest" description="Disordered" evidence="1">
    <location>
        <begin position="645"/>
        <end position="669"/>
    </location>
</feature>
<evidence type="ECO:0000256" key="1">
    <source>
        <dbReference type="SAM" id="MobiDB-lite"/>
    </source>
</evidence>
<dbReference type="AlphaFoldDB" id="A0A8I6S786"/>
<dbReference type="InterPro" id="IPR052772">
    <property type="entry name" value="Endo/PolyKinase_Domain-Protein"/>
</dbReference>
<dbReference type="PROSITE" id="PS50828">
    <property type="entry name" value="SMR"/>
    <property type="match status" value="1"/>
</dbReference>
<sequence>MAPDILDCNQRVLLCQQMLLPKKVDSDVIKNVLIGMNWDIAETVKFLGKCNVKNTPNMNVSKSGNKLHFNKPMENGKMHHRAFKKKDCQNILDKSKLAYKRIKMINSPLARIEECIKAKFCIVILLRGCPGSGRTTLAKNILQKAGVIDQIGHLISADNYFFDNTNKYNFNKNELPAAHSWNKRVMLHLLKERRSPIFVDNIHLEVWEMKEMTELAVSNNYLVETLEPDTPWKYNVNELSSRSQHRISISSMKRLLDRFQRNISGEELLNRLNLAYGKSVPTAAAPFTPCSKNVIQLLKNRKCVNNKPKKMDQPSKLPRANLNKYEDVLRIYKGLQQQKSTEQRIFMYAKSGISVMIFMRGCPGSGKTTLARGFLAALGANPSGHLFSADDYFTNPNNNFYQYSQSHISQAHAWNRSLVSKAVSEGRSPIFIDNTHLEAWEMFDNAKVGVANGYIIETLEPDTPWKTSSSVLVLKNQHGVDENTISRCMSKFEPNISGEELLRRLDAKYTYCKPPVIAKVAMNAPLSNDMSTLLNQRLQNMFAIDNVEDMLNIDGLPLLVPPVQPTVKSSSDPANLDVLSLNLEDTKKNWSNLEDLIGLDLSSAWSKMNASSSGVEEDSSSSNEERFSDVHSFIPSLSLSSLNSEMSSLNIRQPPTDRRPSPEPGKAQVNDLIDLDSPLNKNELDHLVLMFPSVAKEDIEIVFENFGSNFDKTVKALLDSGVEMSEEYLKGMTPRITGTEEKVTTNPHKKKRQKKKKSQMSEEKKQLAKSIESKFHSEIPVSKYKDVKKVPIKTDLNSISDEESPIEEKVEFIPLNLDKQFVLQLHERFATLINPTMINEKTMVEVPIELAKQLHAYTVESVYRDIEYEELTLEILKKETDLQKPDENLMEESSEKPLSFLEIMDSEIAQRLANNEKKKDGAQEATVASKLSINLLAERFPTVDKFALPMMLADMNNSLHEVTALFINAGHMPQFSQQPSSSKDEVQSLDFIDYCSPEEALIEAENHRLIAEKFYQQRRECISKAQDSTGHSNLAKMQYYLQMVDWYKRLMEKANSKAAKAMLKGYEGATTLDLHTLSVSEATLLLDLFLDEHIRLLKKKNSRKEVLYIITGRGAHSVGGKPKIKNVAQQRLAARSVLFEEQNPGMLKVIINRNSHFVNSSRTDSNS</sequence>
<dbReference type="GO" id="GO:0005634">
    <property type="term" value="C:nucleus"/>
    <property type="evidence" value="ECO:0007669"/>
    <property type="project" value="TreeGrafter"/>
</dbReference>
<dbReference type="Gene3D" id="3.40.50.300">
    <property type="entry name" value="P-loop containing nucleotide triphosphate hydrolases"/>
    <property type="match status" value="2"/>
</dbReference>
<dbReference type="PANTHER" id="PTHR46535:SF1">
    <property type="entry name" value="NEDD4-BINDING PROTEIN 2"/>
    <property type="match status" value="1"/>
</dbReference>
<evidence type="ECO:0000313" key="3">
    <source>
        <dbReference type="EnsemblMetazoa" id="XP_014258789.1"/>
    </source>
</evidence>
<dbReference type="OrthoDB" id="3231855at2759"/>